<dbReference type="EMBL" id="VDCI01000025">
    <property type="protein sequence ID" value="TNJ34018.1"/>
    <property type="molecule type" value="Genomic_DNA"/>
</dbReference>
<protein>
    <submittedName>
        <fullName evidence="2">ImmA/IrrE family metallo-endopeptidase</fullName>
    </submittedName>
</protein>
<dbReference type="PROSITE" id="PS50943">
    <property type="entry name" value="HTH_CROC1"/>
    <property type="match status" value="1"/>
</dbReference>
<dbReference type="RefSeq" id="WP_139627074.1">
    <property type="nucleotide sequence ID" value="NZ_VDCI01000025.1"/>
</dbReference>
<dbReference type="Proteomes" id="UP000309544">
    <property type="component" value="Unassembled WGS sequence"/>
</dbReference>
<dbReference type="InterPro" id="IPR001387">
    <property type="entry name" value="Cro/C1-type_HTH"/>
</dbReference>
<proteinExistence type="predicted"/>
<sequence>MIRDVLENSLNLPSNPSLKELFNEKLQEYGLSKTQFEKLANIQRRSLDGILDKTSKQTDVSNILKLSEFLDMPFDILLAYHLKDRSVEEIKDLQDSIEITFINRYFDLKTLALLGFIDKKFTVNELKKRICEFFKLSSIYEYGDELNEVLYSRTKRSFNDKMKDFWIKSSYKYFELIDNQNDYSREALKDLIPKIKPYTQNVDNGLLTVCRALYNVGVTIVFQPMVPKTQIRGATFLVNNKPCIVVTDLNKSYPTIWFSLLHELHHVLFDLEQLKQTRYHLTGEPDLFLIHEDKANQFASEYLISEEKMRYIEPLIHNHYMVDKFAKEIQIHPSIVYSQFQFRQAEIGNNYWGAFKEHFPVIDSLQANLNMSNWDVESLELAAQKIKELFTA</sequence>
<dbReference type="AlphaFoldDB" id="A0A5C4RSK5"/>
<dbReference type="Pfam" id="PF06114">
    <property type="entry name" value="Peptidase_M78"/>
    <property type="match status" value="1"/>
</dbReference>
<dbReference type="InterPro" id="IPR010359">
    <property type="entry name" value="IrrE_HExxH"/>
</dbReference>
<evidence type="ECO:0000313" key="3">
    <source>
        <dbReference type="Proteomes" id="UP000309544"/>
    </source>
</evidence>
<reference evidence="2 3" key="1">
    <citation type="submission" date="2019-05" db="EMBL/GenBank/DDBJ databases">
        <title>Draft Whole-Genome sequence of the green sulfur bacterium Prosthecochloris vibrioformis DSM 260.</title>
        <authorList>
            <person name="Meyer T.E."/>
            <person name="Kyndt J.A."/>
        </authorList>
    </citation>
    <scope>NUCLEOTIDE SEQUENCE [LARGE SCALE GENOMIC DNA]</scope>
    <source>
        <strain evidence="2 3">DSM 260</strain>
    </source>
</reference>
<dbReference type="Gene3D" id="1.10.10.2910">
    <property type="match status" value="1"/>
</dbReference>
<comment type="caution">
    <text evidence="2">The sequence shown here is derived from an EMBL/GenBank/DDBJ whole genome shotgun (WGS) entry which is preliminary data.</text>
</comment>
<keyword evidence="3" id="KW-1185">Reference proteome</keyword>
<gene>
    <name evidence="2" type="ORF">FGF68_10745</name>
</gene>
<name>A0A5C4RSK5_PROVB</name>
<feature type="domain" description="HTH cro/C1-type" evidence="1">
    <location>
        <begin position="18"/>
        <end position="77"/>
    </location>
</feature>
<accession>A0A5C4RSK5</accession>
<organism evidence="2 3">
    <name type="scientific">Prosthecochloris vibrioformis</name>
    <name type="common">Chlorobium vibrioforme</name>
    <dbReference type="NCBI Taxonomy" id="1098"/>
    <lineage>
        <taxon>Bacteria</taxon>
        <taxon>Pseudomonadati</taxon>
        <taxon>Chlorobiota</taxon>
        <taxon>Chlorobiia</taxon>
        <taxon>Chlorobiales</taxon>
        <taxon>Chlorobiaceae</taxon>
        <taxon>Prosthecochloris</taxon>
    </lineage>
</organism>
<evidence type="ECO:0000259" key="1">
    <source>
        <dbReference type="PROSITE" id="PS50943"/>
    </source>
</evidence>
<evidence type="ECO:0000313" key="2">
    <source>
        <dbReference type="EMBL" id="TNJ34018.1"/>
    </source>
</evidence>